<evidence type="ECO:0000256" key="9">
    <source>
        <dbReference type="ARBA" id="ARBA00023157"/>
    </source>
</evidence>
<keyword evidence="9" id="KW-1015">Disulfide bond</keyword>
<feature type="transmembrane region" description="Helical" evidence="13">
    <location>
        <begin position="199"/>
        <end position="224"/>
    </location>
</feature>
<evidence type="ECO:0000256" key="10">
    <source>
        <dbReference type="ARBA" id="ARBA00023170"/>
    </source>
</evidence>
<evidence type="ECO:0000256" key="4">
    <source>
        <dbReference type="ARBA" id="ARBA00022859"/>
    </source>
</evidence>
<dbReference type="Proteomes" id="UP000504632">
    <property type="component" value="Chromosome 6"/>
</dbReference>
<feature type="domain" description="G-protein coupled receptors family 1 profile" evidence="14">
    <location>
        <begin position="54"/>
        <end position="308"/>
    </location>
</feature>
<proteinExistence type="predicted"/>
<dbReference type="PRINTS" id="PR00237">
    <property type="entry name" value="GPCRRHODOPSN"/>
</dbReference>
<evidence type="ECO:0000259" key="14">
    <source>
        <dbReference type="PROSITE" id="PS50262"/>
    </source>
</evidence>
<feature type="transmembrane region" description="Helical" evidence="13">
    <location>
        <begin position="78"/>
        <end position="98"/>
    </location>
</feature>
<dbReference type="RefSeq" id="XP_030634314.1">
    <property type="nucleotide sequence ID" value="XM_030778454.1"/>
</dbReference>
<keyword evidence="10 16" id="KW-0675">Receptor</keyword>
<dbReference type="InterPro" id="IPR000276">
    <property type="entry name" value="GPCR_Rhodpsn"/>
</dbReference>
<evidence type="ECO:0000256" key="2">
    <source>
        <dbReference type="ARBA" id="ARBA00022475"/>
    </source>
</evidence>
<evidence type="ECO:0000313" key="16">
    <source>
        <dbReference type="RefSeq" id="XP_030634314.1"/>
    </source>
</evidence>
<dbReference type="PROSITE" id="PS50262">
    <property type="entry name" value="G_PROTEIN_RECEP_F1_2"/>
    <property type="match status" value="1"/>
</dbReference>
<feature type="transmembrane region" description="Helical" evidence="13">
    <location>
        <begin position="286"/>
        <end position="311"/>
    </location>
</feature>
<evidence type="ECO:0000256" key="8">
    <source>
        <dbReference type="ARBA" id="ARBA00023136"/>
    </source>
</evidence>
<dbReference type="PANTHER" id="PTHR24231">
    <property type="entry name" value="PURINOCEPTOR-RELATED G-PROTEIN COUPLED RECEPTOR"/>
    <property type="match status" value="1"/>
</dbReference>
<dbReference type="CTD" id="100334963"/>
<dbReference type="SUPFAM" id="SSF81321">
    <property type="entry name" value="Family A G protein-coupled receptor-like"/>
    <property type="match status" value="1"/>
</dbReference>
<keyword evidence="8 13" id="KW-0472">Membrane</keyword>
<keyword evidence="4" id="KW-0391">Immunity</keyword>
<accession>A0A6J2VRE8</accession>
<keyword evidence="3 13" id="KW-0812">Transmembrane</keyword>
<feature type="transmembrane region" description="Helical" evidence="13">
    <location>
        <begin position="159"/>
        <end position="179"/>
    </location>
</feature>
<keyword evidence="11" id="KW-0807">Transducer</keyword>
<dbReference type="GO" id="GO:0002250">
    <property type="term" value="P:adaptive immune response"/>
    <property type="evidence" value="ECO:0007669"/>
    <property type="project" value="UniProtKB-KW"/>
</dbReference>
<organism evidence="15 16">
    <name type="scientific">Chanos chanos</name>
    <name type="common">Milkfish</name>
    <name type="synonym">Mugil chanos</name>
    <dbReference type="NCBI Taxonomy" id="29144"/>
    <lineage>
        <taxon>Eukaryota</taxon>
        <taxon>Metazoa</taxon>
        <taxon>Chordata</taxon>
        <taxon>Craniata</taxon>
        <taxon>Vertebrata</taxon>
        <taxon>Euteleostomi</taxon>
        <taxon>Actinopterygii</taxon>
        <taxon>Neopterygii</taxon>
        <taxon>Teleostei</taxon>
        <taxon>Ostariophysi</taxon>
        <taxon>Gonorynchiformes</taxon>
        <taxon>Chanidae</taxon>
        <taxon>Chanos</taxon>
    </lineage>
</organism>
<keyword evidence="7" id="KW-1064">Adaptive immunity</keyword>
<dbReference type="OrthoDB" id="9990906at2759"/>
<feature type="transmembrane region" description="Helical" evidence="13">
    <location>
        <begin position="46"/>
        <end position="66"/>
    </location>
</feature>
<dbReference type="PRINTS" id="PR01157">
    <property type="entry name" value="P2YPURNOCPTR"/>
</dbReference>
<dbReference type="AlphaFoldDB" id="A0A6J2VRE8"/>
<evidence type="ECO:0000256" key="13">
    <source>
        <dbReference type="SAM" id="Phobius"/>
    </source>
</evidence>
<dbReference type="InParanoid" id="A0A6J2VRE8"/>
<keyword evidence="15" id="KW-1185">Reference proteome</keyword>
<evidence type="ECO:0000313" key="15">
    <source>
        <dbReference type="Proteomes" id="UP000504632"/>
    </source>
</evidence>
<feature type="transmembrane region" description="Helical" evidence="13">
    <location>
        <begin position="245"/>
        <end position="266"/>
    </location>
</feature>
<dbReference type="GO" id="GO:0004930">
    <property type="term" value="F:G protein-coupled receptor activity"/>
    <property type="evidence" value="ECO:0007669"/>
    <property type="project" value="UniProtKB-KW"/>
</dbReference>
<dbReference type="Pfam" id="PF00001">
    <property type="entry name" value="7tm_1"/>
    <property type="match status" value="1"/>
</dbReference>
<feature type="region of interest" description="Disordered" evidence="12">
    <location>
        <begin position="352"/>
        <end position="384"/>
    </location>
</feature>
<evidence type="ECO:0000256" key="11">
    <source>
        <dbReference type="ARBA" id="ARBA00023224"/>
    </source>
</evidence>
<feature type="transmembrane region" description="Helical" evidence="13">
    <location>
        <begin position="118"/>
        <end position="138"/>
    </location>
</feature>
<name>A0A6J2VRE8_CHACN</name>
<evidence type="ECO:0000256" key="12">
    <source>
        <dbReference type="SAM" id="MobiDB-lite"/>
    </source>
</evidence>
<evidence type="ECO:0000256" key="3">
    <source>
        <dbReference type="ARBA" id="ARBA00022692"/>
    </source>
</evidence>
<dbReference type="InterPro" id="IPR017452">
    <property type="entry name" value="GPCR_Rhodpsn_7TM"/>
</dbReference>
<keyword evidence="2" id="KW-1003">Cell membrane</keyword>
<dbReference type="Gene3D" id="1.20.1070.10">
    <property type="entry name" value="Rhodopsin 7-helix transmembrane proteins"/>
    <property type="match status" value="1"/>
</dbReference>
<evidence type="ECO:0000256" key="5">
    <source>
        <dbReference type="ARBA" id="ARBA00022989"/>
    </source>
</evidence>
<evidence type="ECO:0000256" key="7">
    <source>
        <dbReference type="ARBA" id="ARBA00023130"/>
    </source>
</evidence>
<dbReference type="FunFam" id="1.20.1070.10:FF:000017">
    <property type="entry name" value="lysophosphatidic acid receptor 4"/>
    <property type="match status" value="1"/>
</dbReference>
<dbReference type="GO" id="GO:0005886">
    <property type="term" value="C:plasma membrane"/>
    <property type="evidence" value="ECO:0007669"/>
    <property type="project" value="UniProtKB-SubCell"/>
</dbReference>
<protein>
    <submittedName>
        <fullName evidence="16">Cysteinyl leukotriene receptor 2</fullName>
    </submittedName>
</protein>
<dbReference type="PANTHER" id="PTHR24231:SF52">
    <property type="entry name" value="CYSTEINYL LEUKOTRIENE RECEPTOR 2-LIKE"/>
    <property type="match status" value="1"/>
</dbReference>
<keyword evidence="6" id="KW-0297">G-protein coupled receptor</keyword>
<sequence>MSVTLFTSQTSIWPNVSIHPETTHLSNSSHSCSDFKYFAYTVTYSLVFPFGFISNSAALFVFLFLIPKKTANTVFMTNLAVSDVGFSLTLPFRLAYYFQGCEWLYPDWLCRLCVFSFYLNLYTSVLFLTGLSVLRYLAVLKPFRNKTLVTVRRASLICLAIWVFVAALSSPFLMTGTLIRQGKTRCFEPGSKSSWRRILFLNYVGLTLGFLLPFVTILVCYGRIIRRLLHRHKMGSRKRRNRQRTVYLIIVVLSTFLLSFLPYHVARTVHLHATVANRNSPFTLRMLKVLVVTLCLAASNSCLNPLLYYFAGESFRTAIRKASERKSFSSINHGSLILPLYERNRTNSQLVPRTYLDPQPHTVQPLSPKGQHEQGTSGAVKGPK</sequence>
<comment type="subcellular location">
    <subcellularLocation>
        <location evidence="1">Cell membrane</location>
        <topology evidence="1">Multi-pass membrane protein</topology>
    </subcellularLocation>
</comment>
<keyword evidence="5 13" id="KW-1133">Transmembrane helix</keyword>
<evidence type="ECO:0000256" key="6">
    <source>
        <dbReference type="ARBA" id="ARBA00023040"/>
    </source>
</evidence>
<reference evidence="16" key="1">
    <citation type="submission" date="2025-08" db="UniProtKB">
        <authorList>
            <consortium name="RefSeq"/>
        </authorList>
    </citation>
    <scope>IDENTIFICATION</scope>
</reference>
<gene>
    <name evidence="16" type="primary">cysltr3</name>
</gene>
<dbReference type="GeneID" id="115815502"/>
<evidence type="ECO:0000256" key="1">
    <source>
        <dbReference type="ARBA" id="ARBA00004651"/>
    </source>
</evidence>